<feature type="transmembrane region" description="Helical" evidence="1">
    <location>
        <begin position="45"/>
        <end position="69"/>
    </location>
</feature>
<gene>
    <name evidence="2" type="ORF">FTUN_2079</name>
</gene>
<evidence type="ECO:0000256" key="1">
    <source>
        <dbReference type="SAM" id="Phobius"/>
    </source>
</evidence>
<dbReference type="RefSeq" id="WP_171470528.1">
    <property type="nucleotide sequence ID" value="NZ_CP053452.2"/>
</dbReference>
<dbReference type="AlphaFoldDB" id="A0A6M5YKR0"/>
<keyword evidence="1" id="KW-0472">Membrane</keyword>
<evidence type="ECO:0000313" key="2">
    <source>
        <dbReference type="EMBL" id="QJW94558.1"/>
    </source>
</evidence>
<keyword evidence="3" id="KW-1185">Reference proteome</keyword>
<keyword evidence="1" id="KW-1133">Transmembrane helix</keyword>
<keyword evidence="1" id="KW-0812">Transmembrane</keyword>
<feature type="transmembrane region" description="Helical" evidence="1">
    <location>
        <begin position="81"/>
        <end position="102"/>
    </location>
</feature>
<dbReference type="InterPro" id="IPR046487">
    <property type="entry name" value="DUF6580"/>
</dbReference>
<dbReference type="EMBL" id="CP053452">
    <property type="protein sequence ID" value="QJW94558.1"/>
    <property type="molecule type" value="Genomic_DNA"/>
</dbReference>
<proteinExistence type="predicted"/>
<evidence type="ECO:0000313" key="3">
    <source>
        <dbReference type="Proteomes" id="UP000503447"/>
    </source>
</evidence>
<sequence length="197" mass="21475">MDSQPHKPMTLALAGVALALVVAQTVLFAQLPPEYRVWNASVIGALALFTAARLGFWHGVGLTAAAIALKDLCLYLTTDWWQPYPLSWVYFTVYVLIGWAFLRHSASVGRAVATGFGAGLVFFFVSNFVSWLEQALPQYEHSFRGLVDCYVAAIPFYRGTFIGDTAFSAALFGAHAVLSRAYFPAERAAAVAANRSE</sequence>
<dbReference type="KEGG" id="ftj:FTUN_2079"/>
<name>A0A6M5YKR0_9BACT</name>
<organism evidence="2 3">
    <name type="scientific">Frigoriglobus tundricola</name>
    <dbReference type="NCBI Taxonomy" id="2774151"/>
    <lineage>
        <taxon>Bacteria</taxon>
        <taxon>Pseudomonadati</taxon>
        <taxon>Planctomycetota</taxon>
        <taxon>Planctomycetia</taxon>
        <taxon>Gemmatales</taxon>
        <taxon>Gemmataceae</taxon>
        <taxon>Frigoriglobus</taxon>
    </lineage>
</organism>
<protein>
    <submittedName>
        <fullName evidence="2">Uncharacterized protein</fullName>
    </submittedName>
</protein>
<dbReference type="Proteomes" id="UP000503447">
    <property type="component" value="Chromosome"/>
</dbReference>
<accession>A0A6M5YKR0</accession>
<reference evidence="3" key="1">
    <citation type="submission" date="2020-05" db="EMBL/GenBank/DDBJ databases">
        <title>Frigoriglobus tundricola gen. nov., sp. nov., a psychrotolerant cellulolytic planctomycete of the family Gemmataceae with two divergent copies of 16S rRNA gene.</title>
        <authorList>
            <person name="Kulichevskaya I.S."/>
            <person name="Ivanova A.A."/>
            <person name="Naumoff D.G."/>
            <person name="Beletsky A.V."/>
            <person name="Rijpstra W.I.C."/>
            <person name="Sinninghe Damste J.S."/>
            <person name="Mardanov A.V."/>
            <person name="Ravin N.V."/>
            <person name="Dedysh S.N."/>
        </authorList>
    </citation>
    <scope>NUCLEOTIDE SEQUENCE [LARGE SCALE GENOMIC DNA]</scope>
    <source>
        <strain evidence="3">PL17</strain>
    </source>
</reference>
<feature type="transmembrane region" description="Helical" evidence="1">
    <location>
        <begin position="108"/>
        <end position="132"/>
    </location>
</feature>
<dbReference type="Pfam" id="PF20221">
    <property type="entry name" value="DUF6580"/>
    <property type="match status" value="1"/>
</dbReference>